<proteinExistence type="predicted"/>
<evidence type="ECO:0000256" key="1">
    <source>
        <dbReference type="ARBA" id="ARBA00022723"/>
    </source>
</evidence>
<dbReference type="PANTHER" id="PTHR34396">
    <property type="entry name" value="OS03G0264950 PROTEIN-RELATED"/>
    <property type="match status" value="1"/>
</dbReference>
<feature type="compositionally biased region" description="Basic and acidic residues" evidence="5">
    <location>
        <begin position="68"/>
        <end position="83"/>
    </location>
</feature>
<dbReference type="OrthoDB" id="2610923at2759"/>
<evidence type="ECO:0000256" key="4">
    <source>
        <dbReference type="PROSITE-ProRule" id="PRU00027"/>
    </source>
</evidence>
<dbReference type="InterPro" id="IPR053031">
    <property type="entry name" value="Cuticle_assoc_protein"/>
</dbReference>
<dbReference type="GO" id="GO:1990837">
    <property type="term" value="F:sequence-specific double-stranded DNA binding"/>
    <property type="evidence" value="ECO:0007669"/>
    <property type="project" value="TreeGrafter"/>
</dbReference>
<dbReference type="SMART" id="SM00614">
    <property type="entry name" value="ZnF_BED"/>
    <property type="match status" value="1"/>
</dbReference>
<dbReference type="AlphaFoldDB" id="A0A5J5BNE9"/>
<evidence type="ECO:0000313" key="8">
    <source>
        <dbReference type="Proteomes" id="UP000325577"/>
    </source>
</evidence>
<reference evidence="7 8" key="1">
    <citation type="submission" date="2019-09" db="EMBL/GenBank/DDBJ databases">
        <title>A chromosome-level genome assembly of the Chinese tupelo Nyssa sinensis.</title>
        <authorList>
            <person name="Yang X."/>
            <person name="Kang M."/>
            <person name="Yang Y."/>
            <person name="Xiong H."/>
            <person name="Wang M."/>
            <person name="Zhang Z."/>
            <person name="Wang Z."/>
            <person name="Wu H."/>
            <person name="Ma T."/>
            <person name="Liu J."/>
            <person name="Xi Z."/>
        </authorList>
    </citation>
    <scope>NUCLEOTIDE SEQUENCE [LARGE SCALE GENOMIC DNA]</scope>
    <source>
        <strain evidence="7">J267</strain>
        <tissue evidence="7">Leaf</tissue>
    </source>
</reference>
<dbReference type="PANTHER" id="PTHR34396:SF25">
    <property type="entry name" value="BOUNDARY ELEMENT ASSOCIATED FACTOR"/>
    <property type="match status" value="1"/>
</dbReference>
<feature type="region of interest" description="Disordered" evidence="5">
    <location>
        <begin position="1"/>
        <end position="92"/>
    </location>
</feature>
<feature type="domain" description="BED-type" evidence="6">
    <location>
        <begin position="92"/>
        <end position="152"/>
    </location>
</feature>
<evidence type="ECO:0000256" key="2">
    <source>
        <dbReference type="ARBA" id="ARBA00022771"/>
    </source>
</evidence>
<evidence type="ECO:0000256" key="5">
    <source>
        <dbReference type="SAM" id="MobiDB-lite"/>
    </source>
</evidence>
<feature type="compositionally biased region" description="Polar residues" evidence="5">
    <location>
        <begin position="14"/>
        <end position="35"/>
    </location>
</feature>
<gene>
    <name evidence="7" type="ORF">F0562_022320</name>
</gene>
<organism evidence="7 8">
    <name type="scientific">Nyssa sinensis</name>
    <dbReference type="NCBI Taxonomy" id="561372"/>
    <lineage>
        <taxon>Eukaryota</taxon>
        <taxon>Viridiplantae</taxon>
        <taxon>Streptophyta</taxon>
        <taxon>Embryophyta</taxon>
        <taxon>Tracheophyta</taxon>
        <taxon>Spermatophyta</taxon>
        <taxon>Magnoliopsida</taxon>
        <taxon>eudicotyledons</taxon>
        <taxon>Gunneridae</taxon>
        <taxon>Pentapetalae</taxon>
        <taxon>asterids</taxon>
        <taxon>Cornales</taxon>
        <taxon>Nyssaceae</taxon>
        <taxon>Nyssa</taxon>
    </lineage>
</organism>
<evidence type="ECO:0000259" key="6">
    <source>
        <dbReference type="PROSITE" id="PS50808"/>
    </source>
</evidence>
<dbReference type="PROSITE" id="PS50808">
    <property type="entry name" value="ZF_BED"/>
    <property type="match status" value="1"/>
</dbReference>
<dbReference type="GO" id="GO:0008270">
    <property type="term" value="F:zinc ion binding"/>
    <property type="evidence" value="ECO:0007669"/>
    <property type="project" value="UniProtKB-KW"/>
</dbReference>
<keyword evidence="3" id="KW-0862">Zinc</keyword>
<sequence length="259" mass="30068">MNSKLKDMSIGQPEFTSQEQDSSNPFSFEESSTSPLMEDTDQDGIDVGGISNDERNNGNDEGNNENMGNEKNDTQNEDADPHKHAFQRKPRKRTSTIWNDLEAVVDVDGSKKVKCNYCLTKFNMPSMGATTQFHRHLKRCTQRQLASKKQKVLSVETVAFDCAGSIANFKYDRAKVRELASHMTLYHEYPFMQMEDVIFNEFMRANTPYWQKITRTTIKIDCISTYEIEKKKLKTLFKNINKVNDRRENRVIKRLVIWL</sequence>
<dbReference type="Proteomes" id="UP000325577">
    <property type="component" value="Linkage Group LG11"/>
</dbReference>
<accession>A0A5J5BNE9</accession>
<dbReference type="EMBL" id="CM018034">
    <property type="protein sequence ID" value="KAA8544308.1"/>
    <property type="molecule type" value="Genomic_DNA"/>
</dbReference>
<evidence type="ECO:0000256" key="3">
    <source>
        <dbReference type="ARBA" id="ARBA00022833"/>
    </source>
</evidence>
<dbReference type="InterPro" id="IPR003656">
    <property type="entry name" value="Znf_BED"/>
</dbReference>
<protein>
    <recommendedName>
        <fullName evidence="6">BED-type domain-containing protein</fullName>
    </recommendedName>
</protein>
<keyword evidence="1" id="KW-0479">Metal-binding</keyword>
<name>A0A5J5BNE9_9ASTE</name>
<dbReference type="GO" id="GO:0006357">
    <property type="term" value="P:regulation of transcription by RNA polymerase II"/>
    <property type="evidence" value="ECO:0007669"/>
    <property type="project" value="TreeGrafter"/>
</dbReference>
<evidence type="ECO:0000313" key="7">
    <source>
        <dbReference type="EMBL" id="KAA8544308.1"/>
    </source>
</evidence>
<keyword evidence="2 4" id="KW-0863">Zinc-finger</keyword>
<keyword evidence="8" id="KW-1185">Reference proteome</keyword>
<dbReference type="GO" id="GO:0005634">
    <property type="term" value="C:nucleus"/>
    <property type="evidence" value="ECO:0007669"/>
    <property type="project" value="TreeGrafter"/>
</dbReference>